<keyword evidence="3" id="KW-0560">Oxidoreductase</keyword>
<dbReference type="Pfam" id="PF08240">
    <property type="entry name" value="ADH_N"/>
    <property type="match status" value="1"/>
</dbReference>
<dbReference type="PANTHER" id="PTHR43401">
    <property type="entry name" value="L-THREONINE 3-DEHYDROGENASE"/>
    <property type="match status" value="1"/>
</dbReference>
<comment type="caution">
    <text evidence="6">The sequence shown here is derived from an EMBL/GenBank/DDBJ whole genome shotgun (WGS) entry which is preliminary data.</text>
</comment>
<comment type="similarity">
    <text evidence="4">Belongs to the zinc-containing alcohol dehydrogenase family.</text>
</comment>
<dbReference type="InterPro" id="IPR002328">
    <property type="entry name" value="ADH_Zn_CS"/>
</dbReference>
<evidence type="ECO:0000259" key="5">
    <source>
        <dbReference type="SMART" id="SM00829"/>
    </source>
</evidence>
<dbReference type="Pfam" id="PF00107">
    <property type="entry name" value="ADH_zinc_N"/>
    <property type="match status" value="1"/>
</dbReference>
<dbReference type="GO" id="GO:0016616">
    <property type="term" value="F:oxidoreductase activity, acting on the CH-OH group of donors, NAD or NADP as acceptor"/>
    <property type="evidence" value="ECO:0007669"/>
    <property type="project" value="UniProtKB-ARBA"/>
</dbReference>
<comment type="cofactor">
    <cofactor evidence="4">
        <name>Zn(2+)</name>
        <dbReference type="ChEBI" id="CHEBI:29105"/>
    </cofactor>
</comment>
<evidence type="ECO:0000256" key="1">
    <source>
        <dbReference type="ARBA" id="ARBA00022723"/>
    </source>
</evidence>
<dbReference type="Gene3D" id="3.90.180.10">
    <property type="entry name" value="Medium-chain alcohol dehydrogenases, catalytic domain"/>
    <property type="match status" value="1"/>
</dbReference>
<evidence type="ECO:0000256" key="3">
    <source>
        <dbReference type="ARBA" id="ARBA00023002"/>
    </source>
</evidence>
<dbReference type="InterPro" id="IPR011032">
    <property type="entry name" value="GroES-like_sf"/>
</dbReference>
<dbReference type="SMART" id="SM00829">
    <property type="entry name" value="PKS_ER"/>
    <property type="match status" value="1"/>
</dbReference>
<dbReference type="EMBL" id="JAPDNT010000001">
    <property type="protein sequence ID" value="MCW3473582.1"/>
    <property type="molecule type" value="Genomic_DNA"/>
</dbReference>
<reference evidence="6" key="2">
    <citation type="submission" date="2022-10" db="EMBL/GenBank/DDBJ databases">
        <authorList>
            <person name="Trinh H.N."/>
        </authorList>
    </citation>
    <scope>NUCLEOTIDE SEQUENCE</scope>
    <source>
        <strain evidence="6">RN2-1</strain>
    </source>
</reference>
<dbReference type="InterPro" id="IPR036291">
    <property type="entry name" value="NAD(P)-bd_dom_sf"/>
</dbReference>
<evidence type="ECO:0000313" key="7">
    <source>
        <dbReference type="Proteomes" id="UP001165679"/>
    </source>
</evidence>
<keyword evidence="2 4" id="KW-0862">Zinc</keyword>
<organism evidence="6 7">
    <name type="scientific">Limobrevibacterium gyesilva</name>
    <dbReference type="NCBI Taxonomy" id="2991712"/>
    <lineage>
        <taxon>Bacteria</taxon>
        <taxon>Pseudomonadati</taxon>
        <taxon>Pseudomonadota</taxon>
        <taxon>Alphaproteobacteria</taxon>
        <taxon>Acetobacterales</taxon>
        <taxon>Acetobacteraceae</taxon>
        <taxon>Limobrevibacterium</taxon>
    </lineage>
</organism>
<evidence type="ECO:0000313" key="6">
    <source>
        <dbReference type="EMBL" id="MCW3473582.1"/>
    </source>
</evidence>
<dbReference type="SUPFAM" id="SSF50129">
    <property type="entry name" value="GroES-like"/>
    <property type="match status" value="1"/>
</dbReference>
<dbReference type="InterPro" id="IPR013149">
    <property type="entry name" value="ADH-like_C"/>
</dbReference>
<proteinExistence type="inferred from homology"/>
<dbReference type="Proteomes" id="UP001165679">
    <property type="component" value="Unassembled WGS sequence"/>
</dbReference>
<protein>
    <submittedName>
        <fullName evidence="6">Alcohol dehydrogenase catalytic domain-containing protein</fullName>
    </submittedName>
</protein>
<dbReference type="RefSeq" id="WP_264712163.1">
    <property type="nucleotide sequence ID" value="NZ_JAPDNT010000001.1"/>
</dbReference>
<dbReference type="SUPFAM" id="SSF51735">
    <property type="entry name" value="NAD(P)-binding Rossmann-fold domains"/>
    <property type="match status" value="1"/>
</dbReference>
<dbReference type="InterPro" id="IPR013154">
    <property type="entry name" value="ADH-like_N"/>
</dbReference>
<gene>
    <name evidence="6" type="ORF">OL599_03240</name>
</gene>
<sequence>MLALRKTKPGFGLELVEAPEPLPPGPGQVVVQVEAAGICGSDVHAYEWTDGYGFMVAHLPLTMGHEFAGRILAAGPGAMLVEGTKVAVMPSAACGVCPACRRDDARNCERKAVHGLTADGGFAARVNLPAACCLPLPDGVDTDLAALTEPLGVGAEAVLTAGVTLGDTVLVLGPGTIGQGIALMARAAGASRVLVAGRADIPRFDVLRRLGFAELLDVAAAPLKDLVLAATKGRPVDVVLEATGSPPSVNEGLSVLKRGGVLVVAGIHPGPLSLPLTDFVRMRHQLRASHGSARATWDRVLALMARDPEAYRPMITHRLPLDRGLEGFELARQRAASKVILRP</sequence>
<accession>A0AA42CG23</accession>
<dbReference type="PROSITE" id="PS00059">
    <property type="entry name" value="ADH_ZINC"/>
    <property type="match status" value="1"/>
</dbReference>
<reference evidence="6" key="1">
    <citation type="submission" date="2022-09" db="EMBL/GenBank/DDBJ databases">
        <title>Rhodovastum sp. nov. RN2-1 isolated from soil in Seongnam, South Korea.</title>
        <authorList>
            <person name="Le N.T."/>
        </authorList>
    </citation>
    <scope>NUCLEOTIDE SEQUENCE</scope>
    <source>
        <strain evidence="6">RN2-1</strain>
    </source>
</reference>
<dbReference type="Gene3D" id="3.40.50.720">
    <property type="entry name" value="NAD(P)-binding Rossmann-like Domain"/>
    <property type="match status" value="1"/>
</dbReference>
<keyword evidence="7" id="KW-1185">Reference proteome</keyword>
<evidence type="ECO:0000256" key="4">
    <source>
        <dbReference type="RuleBase" id="RU361277"/>
    </source>
</evidence>
<dbReference type="GO" id="GO:0008270">
    <property type="term" value="F:zinc ion binding"/>
    <property type="evidence" value="ECO:0007669"/>
    <property type="project" value="InterPro"/>
</dbReference>
<dbReference type="PANTHER" id="PTHR43401:SF2">
    <property type="entry name" value="L-THREONINE 3-DEHYDROGENASE"/>
    <property type="match status" value="1"/>
</dbReference>
<name>A0AA42CG23_9PROT</name>
<dbReference type="InterPro" id="IPR020843">
    <property type="entry name" value="ER"/>
</dbReference>
<keyword evidence="1 4" id="KW-0479">Metal-binding</keyword>
<evidence type="ECO:0000256" key="2">
    <source>
        <dbReference type="ARBA" id="ARBA00022833"/>
    </source>
</evidence>
<feature type="domain" description="Enoyl reductase (ER)" evidence="5">
    <location>
        <begin position="10"/>
        <end position="341"/>
    </location>
</feature>
<dbReference type="InterPro" id="IPR050129">
    <property type="entry name" value="Zn_alcohol_dh"/>
</dbReference>
<dbReference type="AlphaFoldDB" id="A0AA42CG23"/>